<feature type="non-terminal residue" evidence="14">
    <location>
        <position position="173"/>
    </location>
</feature>
<name>A0A8J5JTR4_HOMAM</name>
<keyword evidence="3" id="KW-0813">Transport</keyword>
<dbReference type="AlphaFoldDB" id="A0A8J5JTR4"/>
<dbReference type="Gene3D" id="1.10.287.70">
    <property type="match status" value="1"/>
</dbReference>
<gene>
    <name evidence="14" type="primary">Glrk-L20</name>
    <name evidence="14" type="ORF">Hamer_G007808</name>
</gene>
<evidence type="ECO:0000256" key="11">
    <source>
        <dbReference type="ARBA" id="ARBA00023303"/>
    </source>
</evidence>
<dbReference type="PANTHER" id="PTHR18966">
    <property type="entry name" value="IONOTROPIC GLUTAMATE RECEPTOR"/>
    <property type="match status" value="1"/>
</dbReference>
<feature type="transmembrane region" description="Helical" evidence="12">
    <location>
        <begin position="54"/>
        <end position="78"/>
    </location>
</feature>
<feature type="domain" description="Ionotropic glutamate receptor C-terminal" evidence="13">
    <location>
        <begin position="53"/>
        <end position="153"/>
    </location>
</feature>
<sequence>EADIALGPFGITESRTEVVDFTWPVTIQYSRIMGSRGLPEVDPWGFLLPLTPQVWTAILAVLLLLPVVIFLLSSFFSFKAVNQHTWTKDIFDLIRILLQQDNLVRGSEWWRRAVVAGWMVTALVLIRSYAGNLMSSLAVRHIKQPYQTIRDVLNDPSTSMIWQINSSNVQYFR</sequence>
<keyword evidence="10" id="KW-1071">Ligand-gated ion channel</keyword>
<evidence type="ECO:0000259" key="13">
    <source>
        <dbReference type="Pfam" id="PF00060"/>
    </source>
</evidence>
<evidence type="ECO:0000256" key="3">
    <source>
        <dbReference type="ARBA" id="ARBA00022448"/>
    </source>
</evidence>
<evidence type="ECO:0000256" key="8">
    <source>
        <dbReference type="ARBA" id="ARBA00023170"/>
    </source>
</evidence>
<dbReference type="GO" id="GO:0015276">
    <property type="term" value="F:ligand-gated monoatomic ion channel activity"/>
    <property type="evidence" value="ECO:0007669"/>
    <property type="project" value="InterPro"/>
</dbReference>
<feature type="non-terminal residue" evidence="14">
    <location>
        <position position="1"/>
    </location>
</feature>
<evidence type="ECO:0000256" key="9">
    <source>
        <dbReference type="ARBA" id="ARBA00023180"/>
    </source>
</evidence>
<evidence type="ECO:0000256" key="7">
    <source>
        <dbReference type="ARBA" id="ARBA00023136"/>
    </source>
</evidence>
<evidence type="ECO:0000256" key="10">
    <source>
        <dbReference type="ARBA" id="ARBA00023286"/>
    </source>
</evidence>
<keyword evidence="5 12" id="KW-1133">Transmembrane helix</keyword>
<evidence type="ECO:0000256" key="6">
    <source>
        <dbReference type="ARBA" id="ARBA00023065"/>
    </source>
</evidence>
<evidence type="ECO:0000256" key="12">
    <source>
        <dbReference type="SAM" id="Phobius"/>
    </source>
</evidence>
<evidence type="ECO:0000256" key="4">
    <source>
        <dbReference type="ARBA" id="ARBA00022692"/>
    </source>
</evidence>
<organism evidence="14 15">
    <name type="scientific">Homarus americanus</name>
    <name type="common">American lobster</name>
    <dbReference type="NCBI Taxonomy" id="6706"/>
    <lineage>
        <taxon>Eukaryota</taxon>
        <taxon>Metazoa</taxon>
        <taxon>Ecdysozoa</taxon>
        <taxon>Arthropoda</taxon>
        <taxon>Crustacea</taxon>
        <taxon>Multicrustacea</taxon>
        <taxon>Malacostraca</taxon>
        <taxon>Eumalacostraca</taxon>
        <taxon>Eucarida</taxon>
        <taxon>Decapoda</taxon>
        <taxon>Pleocyemata</taxon>
        <taxon>Astacidea</taxon>
        <taxon>Nephropoidea</taxon>
        <taxon>Nephropidae</taxon>
        <taxon>Homarus</taxon>
    </lineage>
</organism>
<dbReference type="EMBL" id="JAHLQT010027705">
    <property type="protein sequence ID" value="KAG7162296.1"/>
    <property type="molecule type" value="Genomic_DNA"/>
</dbReference>
<dbReference type="SUPFAM" id="SSF53850">
    <property type="entry name" value="Periplasmic binding protein-like II"/>
    <property type="match status" value="1"/>
</dbReference>
<keyword evidence="9" id="KW-0325">Glycoprotein</keyword>
<evidence type="ECO:0000313" key="15">
    <source>
        <dbReference type="Proteomes" id="UP000747542"/>
    </source>
</evidence>
<comment type="caution">
    <text evidence="14">The sequence shown here is derived from an EMBL/GenBank/DDBJ whole genome shotgun (WGS) entry which is preliminary data.</text>
</comment>
<dbReference type="Proteomes" id="UP000747542">
    <property type="component" value="Unassembled WGS sequence"/>
</dbReference>
<proteinExistence type="inferred from homology"/>
<comment type="subcellular location">
    <subcellularLocation>
        <location evidence="1">Membrane</location>
        <topology evidence="1">Multi-pass membrane protein</topology>
    </subcellularLocation>
</comment>
<evidence type="ECO:0000256" key="1">
    <source>
        <dbReference type="ARBA" id="ARBA00004141"/>
    </source>
</evidence>
<evidence type="ECO:0000313" key="14">
    <source>
        <dbReference type="EMBL" id="KAG7162296.1"/>
    </source>
</evidence>
<keyword evidence="15" id="KW-1185">Reference proteome</keyword>
<keyword evidence="7 12" id="KW-0472">Membrane</keyword>
<keyword evidence="6" id="KW-0406">Ion transport</keyword>
<keyword evidence="11" id="KW-0407">Ion channel</keyword>
<dbReference type="GO" id="GO:0016020">
    <property type="term" value="C:membrane"/>
    <property type="evidence" value="ECO:0007669"/>
    <property type="project" value="UniProtKB-SubCell"/>
</dbReference>
<evidence type="ECO:0000256" key="2">
    <source>
        <dbReference type="ARBA" id="ARBA00008685"/>
    </source>
</evidence>
<reference evidence="14" key="1">
    <citation type="journal article" date="2021" name="Sci. Adv.">
        <title>The American lobster genome reveals insights on longevity, neural, and immune adaptations.</title>
        <authorList>
            <person name="Polinski J.M."/>
            <person name="Zimin A.V."/>
            <person name="Clark K.F."/>
            <person name="Kohn A.B."/>
            <person name="Sadowski N."/>
            <person name="Timp W."/>
            <person name="Ptitsyn A."/>
            <person name="Khanna P."/>
            <person name="Romanova D.Y."/>
            <person name="Williams P."/>
            <person name="Greenwood S.J."/>
            <person name="Moroz L.L."/>
            <person name="Walt D.R."/>
            <person name="Bodnar A.G."/>
        </authorList>
    </citation>
    <scope>NUCLEOTIDE SEQUENCE</scope>
    <source>
        <strain evidence="14">GMGI-L3</strain>
    </source>
</reference>
<dbReference type="InterPro" id="IPR015683">
    <property type="entry name" value="Ionotropic_Glu_rcpt"/>
</dbReference>
<dbReference type="Pfam" id="PF00060">
    <property type="entry name" value="Lig_chan"/>
    <property type="match status" value="1"/>
</dbReference>
<keyword evidence="4 12" id="KW-0812">Transmembrane</keyword>
<protein>
    <submittedName>
        <fullName evidence="14">Glutamate receptor-like 20</fullName>
    </submittedName>
</protein>
<keyword evidence="8 14" id="KW-0675">Receptor</keyword>
<dbReference type="InterPro" id="IPR001320">
    <property type="entry name" value="Iontro_rcpt_C"/>
</dbReference>
<evidence type="ECO:0000256" key="5">
    <source>
        <dbReference type="ARBA" id="ARBA00022989"/>
    </source>
</evidence>
<accession>A0A8J5JTR4</accession>
<comment type="similarity">
    <text evidence="2">Belongs to the glutamate-gated ion channel (TC 1.A.10.1) family.</text>
</comment>